<dbReference type="InterPro" id="IPR019465">
    <property type="entry name" value="Cog5"/>
</dbReference>
<sequence>MTTSAGAATTSAGAATTPPGDPLREFETDPVLEPFLADDFDAVTYASESLTARTSKTVLPALDAGIKSLNAALRGTVTSHYDELLQQLGGIDESERVLEIVRDGVHNLQRSMGKVRVEIVEPHEVVAAKTKQLENLTRTVETLHRVIRTLKLTGRLKDSLGASGGDDAEGGAAVPHSATSGDLAKAAKMLADASELEREGVVEDQEASALAGIEVIDRDARWLERAGKDVRSRATQALNAGMDATSQAEVGAALQVFHNLGELDRATDAVIARLANDAVDVFREALDPRELARAMGGGVSASERAGGVGVGGGRGIWPPAGQEHRWAEALWQRLGAACERAKAAGMGAWHLQRVLAKKRDPISHALFLDEVIAARKNLWREKVAQSTEAEAAASNPEDAISLPCERFVWQLSKGAGEAFGRAHAAAGFARDTLLKGFPRLVTLIEGLHEGLAKESGAAATAAKGGVPPAVRKDGSDLTVLLHACDAVSNAYLARSFQRLSEPVNALLSPSALQSLQGIASGQISASGTVGTRAAAEDVRRFLLRVREELDAVARHPTLVTQVTAGAVAKALRLMAQKAEIGVVDGAEARVFVVGTAQTPAQAKNAALAGVLEEICAALGNVVPLLPDEPAKALENALAQVAETATEALEPVMSAAHAEVHKRLASMHKEDWAGGDPPMGEGCSTYMTQVIDVVAHVSEEHLSGVRQGSLLGHASSSSKGASGFVPSTIAAEALARRCLELFVRHVSLLRNLGENGKLRLTKDMGELEQAVSAYLVPATSSLGDAYKALRALRPFLFLSLDEVASSALVEDIPAANVLLHLYSHAPKEMATPYERAGLAPPQYSAWLDKNSDAEVWAGVKGTLEAYESQCKTRRVTPHAAVDVMRLVGSRAFEKRRS</sequence>
<dbReference type="EMBL" id="CP001333">
    <property type="protein sequence ID" value="ACO67533.1"/>
    <property type="molecule type" value="Genomic_DNA"/>
</dbReference>
<feature type="domain" description="Conserved oligomeric Golgi complex subunit 5 N-terminal" evidence="6">
    <location>
        <begin position="33"/>
        <end position="156"/>
    </location>
</feature>
<evidence type="ECO:0000313" key="8">
    <source>
        <dbReference type="EMBL" id="ACO67533.1"/>
    </source>
</evidence>
<dbReference type="Pfam" id="PF10392">
    <property type="entry name" value="COG5_N"/>
    <property type="match status" value="1"/>
</dbReference>
<dbReference type="InterPro" id="IPR048485">
    <property type="entry name" value="COG5_helical"/>
</dbReference>
<gene>
    <name evidence="8" type="ORF">MICPUN_104231</name>
</gene>
<dbReference type="GO" id="GO:0017119">
    <property type="term" value="C:Golgi transport complex"/>
    <property type="evidence" value="ECO:0007669"/>
    <property type="project" value="InterPro"/>
</dbReference>
<dbReference type="GO" id="GO:0006891">
    <property type="term" value="P:intra-Golgi vesicle-mediated transport"/>
    <property type="evidence" value="ECO:0007669"/>
    <property type="project" value="InterPro"/>
</dbReference>
<dbReference type="FunCoup" id="C1EHM7">
    <property type="interactions" value="1549"/>
</dbReference>
<keyword evidence="9" id="KW-1185">Reference proteome</keyword>
<evidence type="ECO:0000313" key="9">
    <source>
        <dbReference type="Proteomes" id="UP000002009"/>
    </source>
</evidence>
<proteinExistence type="predicted"/>
<evidence type="ECO:0000256" key="4">
    <source>
        <dbReference type="ARBA" id="ARBA00023136"/>
    </source>
</evidence>
<reference evidence="8 9" key="1">
    <citation type="journal article" date="2009" name="Science">
        <title>Green evolution and dynamic adaptations revealed by genomes of the marine picoeukaryotes Micromonas.</title>
        <authorList>
            <person name="Worden A.Z."/>
            <person name="Lee J.H."/>
            <person name="Mock T."/>
            <person name="Rouze P."/>
            <person name="Simmons M.P."/>
            <person name="Aerts A.L."/>
            <person name="Allen A.E."/>
            <person name="Cuvelier M.L."/>
            <person name="Derelle E."/>
            <person name="Everett M.V."/>
            <person name="Foulon E."/>
            <person name="Grimwood J."/>
            <person name="Gundlach H."/>
            <person name="Henrissat B."/>
            <person name="Napoli C."/>
            <person name="McDonald S.M."/>
            <person name="Parker M.S."/>
            <person name="Rombauts S."/>
            <person name="Salamov A."/>
            <person name="Von Dassow P."/>
            <person name="Badger J.H."/>
            <person name="Coutinho P.M."/>
            <person name="Demir E."/>
            <person name="Dubchak I."/>
            <person name="Gentemann C."/>
            <person name="Eikrem W."/>
            <person name="Gready J.E."/>
            <person name="John U."/>
            <person name="Lanier W."/>
            <person name="Lindquist E.A."/>
            <person name="Lucas S."/>
            <person name="Mayer K.F."/>
            <person name="Moreau H."/>
            <person name="Not F."/>
            <person name="Otillar R."/>
            <person name="Panaud O."/>
            <person name="Pangilinan J."/>
            <person name="Paulsen I."/>
            <person name="Piegu B."/>
            <person name="Poliakov A."/>
            <person name="Robbens S."/>
            <person name="Schmutz J."/>
            <person name="Toulza E."/>
            <person name="Wyss T."/>
            <person name="Zelensky A."/>
            <person name="Zhou K."/>
            <person name="Armbrust E.V."/>
            <person name="Bhattacharya D."/>
            <person name="Goodenough U.W."/>
            <person name="Van de Peer Y."/>
            <person name="Grigoriev I.V."/>
        </authorList>
    </citation>
    <scope>NUCLEOTIDE SEQUENCE [LARGE SCALE GENOMIC DNA]</scope>
    <source>
        <strain evidence="9">RCC299 / NOUM17</strain>
    </source>
</reference>
<evidence type="ECO:0000259" key="6">
    <source>
        <dbReference type="Pfam" id="PF10392"/>
    </source>
</evidence>
<name>C1EHM7_MICCC</name>
<feature type="region of interest" description="Disordered" evidence="5">
    <location>
        <begin position="160"/>
        <end position="179"/>
    </location>
</feature>
<comment type="subcellular location">
    <subcellularLocation>
        <location evidence="1">Golgi apparatus membrane</location>
        <topology evidence="1">Peripheral membrane protein</topology>
    </subcellularLocation>
</comment>
<evidence type="ECO:0000256" key="3">
    <source>
        <dbReference type="ARBA" id="ARBA00023034"/>
    </source>
</evidence>
<evidence type="ECO:0000256" key="2">
    <source>
        <dbReference type="ARBA" id="ARBA00020974"/>
    </source>
</evidence>
<dbReference type="PANTHER" id="PTHR13228:SF3">
    <property type="entry name" value="CONSERVED OLIGOMERIC GOLGI COMPLEX SUBUNIT 5"/>
    <property type="match status" value="1"/>
</dbReference>
<feature type="compositionally biased region" description="Low complexity" evidence="5">
    <location>
        <begin position="1"/>
        <end position="17"/>
    </location>
</feature>
<dbReference type="AlphaFoldDB" id="C1EHM7"/>
<feature type="domain" description="Conserved oligomeric Golgi complex subunit 5 helical" evidence="7">
    <location>
        <begin position="210"/>
        <end position="447"/>
    </location>
</feature>
<dbReference type="STRING" id="296587.C1EHM7"/>
<dbReference type="OrthoDB" id="18786at2759"/>
<dbReference type="RefSeq" id="XP_002506275.1">
    <property type="nucleotide sequence ID" value="XM_002506229.1"/>
</dbReference>
<dbReference type="InterPro" id="IPR049176">
    <property type="entry name" value="COG5_N"/>
</dbReference>
<dbReference type="InParanoid" id="C1EHM7"/>
<keyword evidence="4" id="KW-0472">Membrane</keyword>
<dbReference type="Proteomes" id="UP000002009">
    <property type="component" value="Chromosome 15"/>
</dbReference>
<dbReference type="GO" id="GO:0000139">
    <property type="term" value="C:Golgi membrane"/>
    <property type="evidence" value="ECO:0007669"/>
    <property type="project" value="UniProtKB-SubCell"/>
</dbReference>
<organism evidence="8 9">
    <name type="scientific">Micromonas commoda (strain RCC299 / NOUM17 / CCMP2709)</name>
    <name type="common">Picoplanktonic green alga</name>
    <dbReference type="NCBI Taxonomy" id="296587"/>
    <lineage>
        <taxon>Eukaryota</taxon>
        <taxon>Viridiplantae</taxon>
        <taxon>Chlorophyta</taxon>
        <taxon>Mamiellophyceae</taxon>
        <taxon>Mamiellales</taxon>
        <taxon>Mamiellaceae</taxon>
        <taxon>Micromonas</taxon>
    </lineage>
</organism>
<dbReference type="KEGG" id="mis:MICPUN_104231"/>
<dbReference type="PANTHER" id="PTHR13228">
    <property type="entry name" value="CONSERVED OLIGOMERIC GOLGI COMPLEX COMPONENT 5"/>
    <property type="match status" value="1"/>
</dbReference>
<protein>
    <recommendedName>
        <fullName evidence="2">Conserved oligomeric Golgi complex subunit 5</fullName>
    </recommendedName>
</protein>
<evidence type="ECO:0000259" key="7">
    <source>
        <dbReference type="Pfam" id="PF20649"/>
    </source>
</evidence>
<feature type="region of interest" description="Disordered" evidence="5">
    <location>
        <begin position="1"/>
        <end position="26"/>
    </location>
</feature>
<dbReference type="Pfam" id="PF20649">
    <property type="entry name" value="COG5_C"/>
    <property type="match status" value="1"/>
</dbReference>
<evidence type="ECO:0000256" key="1">
    <source>
        <dbReference type="ARBA" id="ARBA00004395"/>
    </source>
</evidence>
<evidence type="ECO:0000256" key="5">
    <source>
        <dbReference type="SAM" id="MobiDB-lite"/>
    </source>
</evidence>
<dbReference type="OMA" id="MMVEYFE"/>
<dbReference type="eggNOG" id="KOG2211">
    <property type="taxonomic scope" value="Eukaryota"/>
</dbReference>
<dbReference type="GeneID" id="8249385"/>
<keyword evidence="3" id="KW-0333">Golgi apparatus</keyword>
<accession>C1EHM7</accession>